<evidence type="ECO:0000256" key="1">
    <source>
        <dbReference type="SAM" id="MobiDB-lite"/>
    </source>
</evidence>
<dbReference type="AlphaFoldDB" id="A0A7Y9ZIB4"/>
<feature type="region of interest" description="Disordered" evidence="1">
    <location>
        <begin position="181"/>
        <end position="200"/>
    </location>
</feature>
<dbReference type="InterPro" id="IPR007922">
    <property type="entry name" value="DciA-like"/>
</dbReference>
<comment type="caution">
    <text evidence="2">The sequence shown here is derived from an EMBL/GenBank/DDBJ whole genome shotgun (WGS) entry which is preliminary data.</text>
</comment>
<accession>A0A7Y9ZIB4</accession>
<feature type="compositionally biased region" description="Low complexity" evidence="1">
    <location>
        <begin position="31"/>
        <end position="46"/>
    </location>
</feature>
<dbReference type="Proteomes" id="UP000562045">
    <property type="component" value="Unassembled WGS sequence"/>
</dbReference>
<evidence type="ECO:0000313" key="2">
    <source>
        <dbReference type="EMBL" id="NYI44858.1"/>
    </source>
</evidence>
<sequence length="200" mass="21272">MPDPDDETTEDATPVEPEAAEEEHRADGLDLARSLTLGTAAAGTTPARRRLPRSSDGRPAGTGFRSRGRSGEAQFSGARPDGRDPQGLGAEVDKLVGARGWALDLQVRGVFGRWTEIVGDEIGAHSTPETLTDGTLVVRTDSTAWATQLKLFAATLVQRLNAELGDGTVTLVEVLGPHAPSWKHGRRGLRDGRGPRDTYG</sequence>
<feature type="compositionally biased region" description="Basic and acidic residues" evidence="1">
    <location>
        <begin position="188"/>
        <end position="200"/>
    </location>
</feature>
<dbReference type="Pfam" id="PF05258">
    <property type="entry name" value="DciA"/>
    <property type="match status" value="1"/>
</dbReference>
<feature type="compositionally biased region" description="Acidic residues" evidence="1">
    <location>
        <begin position="1"/>
        <end position="10"/>
    </location>
</feature>
<protein>
    <submittedName>
        <fullName evidence="2">Putative nucleic acid-binding Zn ribbon protein</fullName>
    </submittedName>
</protein>
<reference evidence="2 3" key="1">
    <citation type="submission" date="2020-07" db="EMBL/GenBank/DDBJ databases">
        <title>Sequencing the genomes of 1000 actinobacteria strains.</title>
        <authorList>
            <person name="Klenk H.-P."/>
        </authorList>
    </citation>
    <scope>NUCLEOTIDE SEQUENCE [LARGE SCALE GENOMIC DNA]</scope>
    <source>
        <strain evidence="2 3">DSM 15131</strain>
    </source>
</reference>
<organism evidence="2 3">
    <name type="scientific">Nocardioides aromaticivorans</name>
    <dbReference type="NCBI Taxonomy" id="200618"/>
    <lineage>
        <taxon>Bacteria</taxon>
        <taxon>Bacillati</taxon>
        <taxon>Actinomycetota</taxon>
        <taxon>Actinomycetes</taxon>
        <taxon>Propionibacteriales</taxon>
        <taxon>Nocardioidaceae</taxon>
        <taxon>Nocardioides</taxon>
    </lineage>
</organism>
<feature type="region of interest" description="Disordered" evidence="1">
    <location>
        <begin position="1"/>
        <end position="89"/>
    </location>
</feature>
<dbReference type="PANTHER" id="PTHR36456:SF1">
    <property type="entry name" value="UPF0232 PROTEIN SCO3875"/>
    <property type="match status" value="1"/>
</dbReference>
<dbReference type="EMBL" id="JACBZM010000001">
    <property type="protein sequence ID" value="NYI44858.1"/>
    <property type="molecule type" value="Genomic_DNA"/>
</dbReference>
<dbReference type="RefSeq" id="WP_179648596.1">
    <property type="nucleotide sequence ID" value="NZ_JACBZM010000001.1"/>
</dbReference>
<evidence type="ECO:0000313" key="3">
    <source>
        <dbReference type="Proteomes" id="UP000562045"/>
    </source>
</evidence>
<proteinExistence type="predicted"/>
<name>A0A7Y9ZIB4_9ACTN</name>
<dbReference type="PANTHER" id="PTHR36456">
    <property type="entry name" value="UPF0232 PROTEIN SCO3875"/>
    <property type="match status" value="1"/>
</dbReference>
<gene>
    <name evidence="2" type="ORF">BJ993_001938</name>
</gene>